<dbReference type="Proteomes" id="UP000234681">
    <property type="component" value="Chromosome 5"/>
</dbReference>
<reference evidence="1 2" key="1">
    <citation type="submission" date="2005-09" db="EMBL/GenBank/DDBJ databases">
        <authorList>
            <person name="Mural R.J."/>
            <person name="Li P.W."/>
            <person name="Adams M.D."/>
            <person name="Amanatides P.G."/>
            <person name="Baden-Tillson H."/>
            <person name="Barnstead M."/>
            <person name="Chin S.H."/>
            <person name="Dew I."/>
            <person name="Evans C.A."/>
            <person name="Ferriera S."/>
            <person name="Flanigan M."/>
            <person name="Fosler C."/>
            <person name="Glodek A."/>
            <person name="Gu Z."/>
            <person name="Holt R.A."/>
            <person name="Jennings D."/>
            <person name="Kraft C.L."/>
            <person name="Lu F."/>
            <person name="Nguyen T."/>
            <person name="Nusskern D.R."/>
            <person name="Pfannkoch C.M."/>
            <person name="Sitter C."/>
            <person name="Sutton G.G."/>
            <person name="Venter J.C."/>
            <person name="Wang Z."/>
            <person name="Woodage T."/>
            <person name="Zheng X.H."/>
            <person name="Zhong F."/>
        </authorList>
    </citation>
    <scope>NUCLEOTIDE SEQUENCE [LARGE SCALE GENOMIC DNA]</scope>
    <source>
        <strain>BN</strain>
        <strain evidence="2">Sprague-Dawley</strain>
    </source>
</reference>
<gene>
    <name evidence="1" type="primary">RGD1307983_predicted</name>
    <name evidence="1" type="ORF">rCG_31941</name>
</gene>
<evidence type="ECO:0000313" key="2">
    <source>
        <dbReference type="Proteomes" id="UP000234681"/>
    </source>
</evidence>
<dbReference type="EMBL" id="CH474039">
    <property type="protein sequence ID" value="EDL91632.1"/>
    <property type="molecule type" value="Genomic_DNA"/>
</dbReference>
<evidence type="ECO:0000313" key="1">
    <source>
        <dbReference type="EMBL" id="EDL91632.1"/>
    </source>
</evidence>
<accession>A6KDX3</accession>
<protein>
    <submittedName>
        <fullName evidence="1">Similar to HSPC043 protein (Predicted), isoform CRA_c</fullName>
    </submittedName>
</protein>
<organism evidence="1 2">
    <name type="scientific">Rattus norvegicus</name>
    <name type="common">Rat</name>
    <dbReference type="NCBI Taxonomy" id="10116"/>
    <lineage>
        <taxon>Eukaryota</taxon>
        <taxon>Metazoa</taxon>
        <taxon>Chordata</taxon>
        <taxon>Craniata</taxon>
        <taxon>Vertebrata</taxon>
        <taxon>Euteleostomi</taxon>
        <taxon>Mammalia</taxon>
        <taxon>Eutheria</taxon>
        <taxon>Euarchontoglires</taxon>
        <taxon>Glires</taxon>
        <taxon>Rodentia</taxon>
        <taxon>Myomorpha</taxon>
        <taxon>Muroidea</taxon>
        <taxon>Muridae</taxon>
        <taxon>Murinae</taxon>
        <taxon>Rattus</taxon>
    </lineage>
</organism>
<sequence length="80" mass="8708">MSKFSLSSIQTLTFRTLENLAFVSLKKGISESGKRRGAGTLRPWEVEAAAVEEDLAVLAKTDFFVLPSDFPSDSESLGLL</sequence>
<proteinExistence type="predicted"/>
<dbReference type="AlphaFoldDB" id="A6KDX3"/>
<name>A6KDX3_RAT</name>